<dbReference type="EMBL" id="JABEQM010000005">
    <property type="protein sequence ID" value="MBB2201437.1"/>
    <property type="molecule type" value="Genomic_DNA"/>
</dbReference>
<name>A0A7W4K705_9PROT</name>
<dbReference type="InterPro" id="IPR007375">
    <property type="entry name" value="SoxG"/>
</dbReference>
<dbReference type="Proteomes" id="UP000578030">
    <property type="component" value="Unassembled WGS sequence"/>
</dbReference>
<dbReference type="SUPFAM" id="SSF103025">
    <property type="entry name" value="Folate-binding domain"/>
    <property type="match status" value="1"/>
</dbReference>
<dbReference type="InterPro" id="IPR027266">
    <property type="entry name" value="TrmE/GcvT-like"/>
</dbReference>
<keyword evidence="2" id="KW-1185">Reference proteome</keyword>
<comment type="caution">
    <text evidence="1">The sequence shown here is derived from an EMBL/GenBank/DDBJ whole genome shotgun (WGS) entry which is preliminary data.</text>
</comment>
<accession>A0A7W4K705</accession>
<sequence length="177" mass="18338">MSDTMQLARSGFTLATAADRRRFVLQARPGTLDAAARALGLAEAPAMLATASGGAVTALRLGPQEILLLLDPAGAGDSLAALRTGLDAVAHSLVEVSDRQVGLDLSGALVEPALASLTSIDVALPAFPVGMATRTLLGKADGVLWRTGPEQFRLEIWRSFAPYISGLLDEAARDAAF</sequence>
<gene>
    <name evidence="1" type="ORF">HLH28_07560</name>
</gene>
<organism evidence="1 2">
    <name type="scientific">Gluconacetobacter tumulisoli</name>
    <dbReference type="NCBI Taxonomy" id="1286189"/>
    <lineage>
        <taxon>Bacteria</taxon>
        <taxon>Pseudomonadati</taxon>
        <taxon>Pseudomonadota</taxon>
        <taxon>Alphaproteobacteria</taxon>
        <taxon>Acetobacterales</taxon>
        <taxon>Acetobacteraceae</taxon>
        <taxon>Gluconacetobacter</taxon>
    </lineage>
</organism>
<proteinExistence type="predicted"/>
<evidence type="ECO:0000313" key="2">
    <source>
        <dbReference type="Proteomes" id="UP000578030"/>
    </source>
</evidence>
<evidence type="ECO:0000313" key="1">
    <source>
        <dbReference type="EMBL" id="MBB2201437.1"/>
    </source>
</evidence>
<dbReference type="Gene3D" id="3.30.70.1520">
    <property type="entry name" value="Heterotetrameric sarcosine oxidase"/>
    <property type="match status" value="1"/>
</dbReference>
<protein>
    <submittedName>
        <fullName evidence="1">Sarcosine oxidase gamma subunit</fullName>
    </submittedName>
</protein>
<dbReference type="AlphaFoldDB" id="A0A7W4K705"/>
<dbReference type="Gene3D" id="3.30.1360.120">
    <property type="entry name" value="Probable tRNA modification gtpase trme, domain 1"/>
    <property type="match status" value="1"/>
</dbReference>
<dbReference type="Pfam" id="PF04268">
    <property type="entry name" value="SoxG"/>
    <property type="match status" value="1"/>
</dbReference>
<reference evidence="1 2" key="1">
    <citation type="submission" date="2020-04" db="EMBL/GenBank/DDBJ databases">
        <title>Description of novel Gluconacetobacter.</title>
        <authorList>
            <person name="Sombolestani A."/>
        </authorList>
    </citation>
    <scope>NUCLEOTIDE SEQUENCE [LARGE SCALE GENOMIC DNA]</scope>
    <source>
        <strain evidence="1 2">LMG 27802</strain>
    </source>
</reference>
<dbReference type="RefSeq" id="WP_182956996.1">
    <property type="nucleotide sequence ID" value="NZ_JABEQM010000005.1"/>
</dbReference>